<dbReference type="AlphaFoldDB" id="A0A328UF85"/>
<evidence type="ECO:0000313" key="2">
    <source>
        <dbReference type="Proteomes" id="UP000249377"/>
    </source>
</evidence>
<evidence type="ECO:0000313" key="1">
    <source>
        <dbReference type="EMBL" id="RAQ29721.1"/>
    </source>
</evidence>
<reference evidence="1 2" key="1">
    <citation type="submission" date="2018-06" db="EMBL/GenBank/DDBJ databases">
        <title>Noncontiguous genome sequence of Ruminococcaceae bacterium ASD2818.</title>
        <authorList>
            <person name="Chaplin A.V."/>
            <person name="Sokolova S.R."/>
            <person name="Kochetkova T.O."/>
            <person name="Goltsov A.Y."/>
            <person name="Trofimov D.Y."/>
            <person name="Efimov B.A."/>
        </authorList>
    </citation>
    <scope>NUCLEOTIDE SEQUENCE [LARGE SCALE GENOMIC DNA]</scope>
    <source>
        <strain evidence="1 2">ASD2818</strain>
    </source>
</reference>
<protein>
    <submittedName>
        <fullName evidence="1">Uncharacterized protein</fullName>
    </submittedName>
</protein>
<accession>A0A328UF85</accession>
<dbReference type="Proteomes" id="UP000249377">
    <property type="component" value="Unassembled WGS sequence"/>
</dbReference>
<name>A0A328UF85_9FIRM</name>
<sequence>MIDEQIRSLYQIAGDRECPLTDLLSSGFRERLQDMSRAMDQLVNSLQPDQAKLAGRYFSACREVTRLRRLEEFATGYQMGRRVHSFEQLAK</sequence>
<comment type="caution">
    <text evidence="1">The sequence shown here is derived from an EMBL/GenBank/DDBJ whole genome shotgun (WGS) entry which is preliminary data.</text>
</comment>
<dbReference type="Pfam" id="PF20648">
    <property type="entry name" value="DUF6809"/>
    <property type="match status" value="1"/>
</dbReference>
<proteinExistence type="predicted"/>
<gene>
    <name evidence="1" type="ORF">DPQ25_05335</name>
</gene>
<dbReference type="EMBL" id="QLYR01000002">
    <property type="protein sequence ID" value="RAQ29721.1"/>
    <property type="molecule type" value="Genomic_DNA"/>
</dbReference>
<keyword evidence="2" id="KW-1185">Reference proteome</keyword>
<dbReference type="RefSeq" id="WP_112332151.1">
    <property type="nucleotide sequence ID" value="NZ_JBKYJQ010000007.1"/>
</dbReference>
<organism evidence="1 2">
    <name type="scientific">Hydrogeniiclostridium mannosilyticum</name>
    <dbReference type="NCBI Taxonomy" id="2764322"/>
    <lineage>
        <taxon>Bacteria</taxon>
        <taxon>Bacillati</taxon>
        <taxon>Bacillota</taxon>
        <taxon>Clostridia</taxon>
        <taxon>Eubacteriales</taxon>
        <taxon>Acutalibacteraceae</taxon>
        <taxon>Hydrogeniiclostridium</taxon>
    </lineage>
</organism>
<dbReference type="InterPro" id="IPR049215">
    <property type="entry name" value="DUF6809"/>
</dbReference>